<feature type="compositionally biased region" description="Acidic residues" evidence="1">
    <location>
        <begin position="86"/>
        <end position="118"/>
    </location>
</feature>
<reference evidence="2 3" key="1">
    <citation type="journal article" date="2023" name="Commun. Biol.">
        <title>Reorganization of the ancestral sex-determining regions during the evolution of trioecy in Pleodorina starrii.</title>
        <authorList>
            <person name="Takahashi K."/>
            <person name="Suzuki S."/>
            <person name="Kawai-Toyooka H."/>
            <person name="Yamamoto K."/>
            <person name="Hamaji T."/>
            <person name="Ootsuki R."/>
            <person name="Yamaguchi H."/>
            <person name="Kawachi M."/>
            <person name="Higashiyama T."/>
            <person name="Nozaki H."/>
        </authorList>
    </citation>
    <scope>NUCLEOTIDE SEQUENCE [LARGE SCALE GENOMIC DNA]</scope>
    <source>
        <strain evidence="2 3">NIES-4479</strain>
    </source>
</reference>
<organism evidence="2 3">
    <name type="scientific">Pleodorina starrii</name>
    <dbReference type="NCBI Taxonomy" id="330485"/>
    <lineage>
        <taxon>Eukaryota</taxon>
        <taxon>Viridiplantae</taxon>
        <taxon>Chlorophyta</taxon>
        <taxon>core chlorophytes</taxon>
        <taxon>Chlorophyceae</taxon>
        <taxon>CS clade</taxon>
        <taxon>Chlamydomonadales</taxon>
        <taxon>Volvocaceae</taxon>
        <taxon>Pleodorina</taxon>
    </lineage>
</organism>
<sequence length="244" mass="27116">MSPIAHEQNCGVVLKCGHGCHIKCIQQHVKCPACNIKLCADDYYNLNRRKLYDSLFLLFLMAPPLQKAALDQIEVFVQQQQQVEGMEQEEQVEGMEQEEGQPMEDDQSMEEEQVEQDEPLQQQPPQQQPSTSTSTAATQAALSDLATRLSTLVLRKGWHQDLPRMTMAGALASIIYDAVYPQRAAGLVVAGAQTDSQLAHLSGCTDIELCRVRQELNQFNVAMYLDVILTAENTLLVTTAGPQQ</sequence>
<evidence type="ECO:0000313" key="3">
    <source>
        <dbReference type="Proteomes" id="UP001165080"/>
    </source>
</evidence>
<proteinExistence type="predicted"/>
<feature type="compositionally biased region" description="Low complexity" evidence="1">
    <location>
        <begin position="119"/>
        <end position="138"/>
    </location>
</feature>
<protein>
    <submittedName>
        <fullName evidence="2">Uncharacterized protein</fullName>
    </submittedName>
</protein>
<evidence type="ECO:0000256" key="1">
    <source>
        <dbReference type="SAM" id="MobiDB-lite"/>
    </source>
</evidence>
<dbReference type="AlphaFoldDB" id="A0A9W6BLT9"/>
<dbReference type="Proteomes" id="UP001165080">
    <property type="component" value="Unassembled WGS sequence"/>
</dbReference>
<dbReference type="EMBL" id="BRXU01000010">
    <property type="protein sequence ID" value="GLC54542.1"/>
    <property type="molecule type" value="Genomic_DNA"/>
</dbReference>
<evidence type="ECO:0000313" key="2">
    <source>
        <dbReference type="EMBL" id="GLC54542.1"/>
    </source>
</evidence>
<feature type="region of interest" description="Disordered" evidence="1">
    <location>
        <begin position="84"/>
        <end position="138"/>
    </location>
</feature>
<comment type="caution">
    <text evidence="2">The sequence shown here is derived from an EMBL/GenBank/DDBJ whole genome shotgun (WGS) entry which is preliminary data.</text>
</comment>
<dbReference type="SUPFAM" id="SSF57850">
    <property type="entry name" value="RING/U-box"/>
    <property type="match status" value="1"/>
</dbReference>
<name>A0A9W6BLT9_9CHLO</name>
<keyword evidence="3" id="KW-1185">Reference proteome</keyword>
<accession>A0A9W6BLT9</accession>
<gene>
    <name evidence="2" type="primary">PLESTB001431</name>
    <name evidence="2" type="ORF">PLESTB_000877800</name>
</gene>